<evidence type="ECO:0000313" key="3">
    <source>
        <dbReference type="EMBL" id="PFH38407.1"/>
    </source>
</evidence>
<dbReference type="OrthoDB" id="332368at2759"/>
<reference evidence="3 4" key="1">
    <citation type="submission" date="2017-09" db="EMBL/GenBank/DDBJ databases">
        <title>Genome sequencing of Besnoitia besnoiti strain Bb-Ger1.</title>
        <authorList>
            <person name="Schares G."/>
            <person name="Venepally P."/>
            <person name="Lorenzi H.A."/>
        </authorList>
    </citation>
    <scope>NUCLEOTIDE SEQUENCE [LARGE SCALE GENOMIC DNA]</scope>
    <source>
        <strain evidence="3 4">Bb-Ger1</strain>
    </source>
</reference>
<evidence type="ECO:0008006" key="5">
    <source>
        <dbReference type="Google" id="ProtNLM"/>
    </source>
</evidence>
<dbReference type="VEuPathDB" id="ToxoDB:BESB_007490"/>
<dbReference type="EMBL" id="NWUJ01000001">
    <property type="protein sequence ID" value="PFH38407.1"/>
    <property type="molecule type" value="Genomic_DNA"/>
</dbReference>
<organism evidence="3 4">
    <name type="scientific">Besnoitia besnoiti</name>
    <name type="common">Apicomplexan protozoan</name>
    <dbReference type="NCBI Taxonomy" id="94643"/>
    <lineage>
        <taxon>Eukaryota</taxon>
        <taxon>Sar</taxon>
        <taxon>Alveolata</taxon>
        <taxon>Apicomplexa</taxon>
        <taxon>Conoidasida</taxon>
        <taxon>Coccidia</taxon>
        <taxon>Eucoccidiorida</taxon>
        <taxon>Eimeriorina</taxon>
        <taxon>Sarcocystidae</taxon>
        <taxon>Besnoitia</taxon>
    </lineage>
</organism>
<dbReference type="Proteomes" id="UP000224006">
    <property type="component" value="Chromosome I"/>
</dbReference>
<keyword evidence="2" id="KW-0812">Transmembrane</keyword>
<feature type="region of interest" description="Disordered" evidence="1">
    <location>
        <begin position="126"/>
        <end position="180"/>
    </location>
</feature>
<dbReference type="AlphaFoldDB" id="A0A2A9MQD4"/>
<dbReference type="KEGG" id="bbes:BESB_007490"/>
<protein>
    <recommendedName>
        <fullName evidence="5">Transmembrane protein</fullName>
    </recommendedName>
</protein>
<accession>A0A2A9MQD4</accession>
<evidence type="ECO:0000313" key="4">
    <source>
        <dbReference type="Proteomes" id="UP000224006"/>
    </source>
</evidence>
<evidence type="ECO:0000256" key="2">
    <source>
        <dbReference type="SAM" id="Phobius"/>
    </source>
</evidence>
<gene>
    <name evidence="3" type="ORF">BESB_007490</name>
</gene>
<keyword evidence="2" id="KW-0472">Membrane</keyword>
<dbReference type="GeneID" id="40305811"/>
<feature type="transmembrane region" description="Helical" evidence="2">
    <location>
        <begin position="63"/>
        <end position="84"/>
    </location>
</feature>
<sequence length="180" mass="19623">MGETPQELFGSGASGLAQNSGAAPSLGHDGQHIKGAVGFKASATGGEAGGDISTGVSLLEQHLWTGVAICFVALVVWVLGKCAISFADKRAMQREAEGRQRCHAARMRYVERLEGAMEEFKKTEEFEKLEKESADRERGIQPEHRRTWQSRGSTTHSGPAAPTYRPNVYDRYQMQRGRGG</sequence>
<comment type="caution">
    <text evidence="3">The sequence shown here is derived from an EMBL/GenBank/DDBJ whole genome shotgun (WGS) entry which is preliminary data.</text>
</comment>
<dbReference type="RefSeq" id="XP_029222416.1">
    <property type="nucleotide sequence ID" value="XM_029359503.1"/>
</dbReference>
<keyword evidence="2" id="KW-1133">Transmembrane helix</keyword>
<evidence type="ECO:0000256" key="1">
    <source>
        <dbReference type="SAM" id="MobiDB-lite"/>
    </source>
</evidence>
<keyword evidence="4" id="KW-1185">Reference proteome</keyword>
<feature type="compositionally biased region" description="Basic and acidic residues" evidence="1">
    <location>
        <begin position="126"/>
        <end position="146"/>
    </location>
</feature>
<proteinExistence type="predicted"/>
<name>A0A2A9MQD4_BESBE</name>